<gene>
    <name evidence="1" type="ORF">R3P38DRAFT_2801922</name>
</gene>
<proteinExistence type="predicted"/>
<sequence>MHAQLSEDTLTFGTKSTTPERQCKAVAQNNGGVQSSSTRYQQASYQPALTAFLSTMKVYSQWGQIPNNSCAMVAYTVSQWRNVQKNEESISFNIRWAVVLAEPGGL</sequence>
<comment type="caution">
    <text evidence="1">The sequence shown here is derived from an EMBL/GenBank/DDBJ whole genome shotgun (WGS) entry which is preliminary data.</text>
</comment>
<evidence type="ECO:0000313" key="2">
    <source>
        <dbReference type="Proteomes" id="UP001362999"/>
    </source>
</evidence>
<dbReference type="AlphaFoldDB" id="A0AAV9ZV13"/>
<accession>A0AAV9ZV13</accession>
<reference evidence="1 2" key="1">
    <citation type="journal article" date="2024" name="J Genomics">
        <title>Draft genome sequencing and assembly of Favolaschia claudopus CIRM-BRFM 2984 isolated from oak limbs.</title>
        <authorList>
            <person name="Navarro D."/>
            <person name="Drula E."/>
            <person name="Chaduli D."/>
            <person name="Cazenave R."/>
            <person name="Ahrendt S."/>
            <person name="Wang J."/>
            <person name="Lipzen A."/>
            <person name="Daum C."/>
            <person name="Barry K."/>
            <person name="Grigoriev I.V."/>
            <person name="Favel A."/>
            <person name="Rosso M.N."/>
            <person name="Martin F."/>
        </authorList>
    </citation>
    <scope>NUCLEOTIDE SEQUENCE [LARGE SCALE GENOMIC DNA]</scope>
    <source>
        <strain evidence="1 2">CIRM-BRFM 2984</strain>
    </source>
</reference>
<name>A0AAV9ZV13_9AGAR</name>
<keyword evidence="2" id="KW-1185">Reference proteome</keyword>
<dbReference type="Proteomes" id="UP001362999">
    <property type="component" value="Unassembled WGS sequence"/>
</dbReference>
<organism evidence="1 2">
    <name type="scientific">Favolaschia claudopus</name>
    <dbReference type="NCBI Taxonomy" id="2862362"/>
    <lineage>
        <taxon>Eukaryota</taxon>
        <taxon>Fungi</taxon>
        <taxon>Dikarya</taxon>
        <taxon>Basidiomycota</taxon>
        <taxon>Agaricomycotina</taxon>
        <taxon>Agaricomycetes</taxon>
        <taxon>Agaricomycetidae</taxon>
        <taxon>Agaricales</taxon>
        <taxon>Marasmiineae</taxon>
        <taxon>Mycenaceae</taxon>
        <taxon>Favolaschia</taxon>
    </lineage>
</organism>
<evidence type="ECO:0000313" key="1">
    <source>
        <dbReference type="EMBL" id="KAK6992774.1"/>
    </source>
</evidence>
<dbReference type="EMBL" id="JAWWNJ010000107">
    <property type="protein sequence ID" value="KAK6992774.1"/>
    <property type="molecule type" value="Genomic_DNA"/>
</dbReference>
<protein>
    <submittedName>
        <fullName evidence="1">Uncharacterized protein</fullName>
    </submittedName>
</protein>